<dbReference type="Gene3D" id="4.10.240.10">
    <property type="entry name" value="Zn(2)-C6 fungal-type DNA-binding domain"/>
    <property type="match status" value="1"/>
</dbReference>
<dbReference type="Proteomes" id="UP000777482">
    <property type="component" value="Unassembled WGS sequence"/>
</dbReference>
<dbReference type="PROSITE" id="PS50048">
    <property type="entry name" value="ZN2_CY6_FUNGAL_2"/>
    <property type="match status" value="1"/>
</dbReference>
<evidence type="ECO:0000256" key="5">
    <source>
        <dbReference type="ARBA" id="ARBA00023163"/>
    </source>
</evidence>
<keyword evidence="3" id="KW-0862">Zinc</keyword>
<feature type="region of interest" description="Disordered" evidence="8">
    <location>
        <begin position="405"/>
        <end position="522"/>
    </location>
</feature>
<dbReference type="InterPro" id="IPR036236">
    <property type="entry name" value="Znf_C2H2_sf"/>
</dbReference>
<feature type="domain" description="Zn(2)-C6 fungal-type" evidence="10">
    <location>
        <begin position="110"/>
        <end position="139"/>
    </location>
</feature>
<keyword evidence="2 7" id="KW-0863">Zinc-finger</keyword>
<dbReference type="SUPFAM" id="SSF57701">
    <property type="entry name" value="Zn2/Cys6 DNA-binding domain"/>
    <property type="match status" value="1"/>
</dbReference>
<dbReference type="PANTHER" id="PTHR47660">
    <property type="entry name" value="TRANSCRIPTION FACTOR WITH C2H2 AND ZN(2)-CYS(6) DNA BINDING DOMAIN (EUROFUNG)-RELATED-RELATED"/>
    <property type="match status" value="1"/>
</dbReference>
<protein>
    <recommendedName>
        <fullName evidence="14">Zn(2)-C6 fungal-type domain-containing protein</fullName>
    </recommendedName>
</protein>
<sequence length="1128" mass="120383">MADPASANGAPTGTNKPVKQPPCQHPGCTASYARIEHLDRHVKTHDPSHSYRCDECGKSFARTDVLQRHLKIHERDRNLDKQNGTSADGSSGAGSNTTVRARGLNRVSRACRICAAAKAKCSGEQPCQRCVELSRECEFDPPTARPSKRVRIGSLETEGSVPPFGGLTTGNGGAVGTGDISVREAYGGSSSGQLPTPPPPPTSTSLPSFATAALMPPMPPVFPGAPVQQPLQPSDYMTMGTSRSAAAASSVTEVDLAADARSLALDGNTMQGESLEGFVSLALQQQQHQQQQQQQQHQQESNGHAVAPVQGQDPHAQGAAFSGHAAPDTVHGTTFAGHAAADSGWGGFPSSLEADLAAAFYLPTDDSMFWSSFLTSPPAAPHLASSVAGHAPAVPAASFTVTEQFESTSGGAAAAHPQPPQAAPAALLPDIPEPSPTSSNSPHAATRRRRIMITASGLPSRHGSPRPESDDGMGGTDEAATGDRGPANGTFHPEGQHGSNLNGQASRRPPSAGRSAPTWPMVWDPTGDESAIRLESEASLSLLMIGGTALGGIANRVPKFDEDTRIAILETLRFSQLSDSEYHAIYRSLAKIPLSMFGFLAADLLCGLYFQHFHRIMPMFHVPSFSPKKTLGQLLMIILGIGAIYAPVPGAFQLGRVMIEVSRRGVEHLINRDNRLARSLPVAQSQLLACTLRWIGSARTIEMTEALRGVHVAILRRLRVFDESLVHKPIDDSPMAQWKAFIANEERRRTAMATFGETRSCAANARYCILINRLHIVLEAEVTTLMHTPPILTSSEIKTLLPCSEALWEASTPEAWLALKRESTDPMSVQNLAKMLASDSSLPLPGSISLGPFGAHVLVQGLHLMIHNARQLHLSGLTNHAELVTTQIRRSLCRLSRGADEFTPRFGGSLAATDDDNSYAAPRLCYHLAHLATHIALEELDLIALKAGEVAAIETLDRWTSWMGHQAERARTIALHAGQIIRIVREYPTHATFESSALFYAGLCLYVYSRSLLTVQITSTSESPPDKGTPFPLDSDLQAADAPDTGSWLALGGPASLSDLSLTISSNRESSGVSVQVLRSVSQHLTQVATIWRIGQVFAVVLDNLVRRDEAAAARMATFDSAAAAAFG</sequence>
<dbReference type="InterPro" id="IPR001138">
    <property type="entry name" value="Zn2Cys6_DnaBD"/>
</dbReference>
<dbReference type="SMART" id="SM00355">
    <property type="entry name" value="ZnF_C2H2"/>
    <property type="match status" value="2"/>
</dbReference>
<name>A0A9P7B5P0_RHOMI</name>
<dbReference type="CDD" id="cd12148">
    <property type="entry name" value="fungal_TF_MHR"/>
    <property type="match status" value="1"/>
</dbReference>
<dbReference type="Gene3D" id="3.30.160.60">
    <property type="entry name" value="Classic Zinc Finger"/>
    <property type="match status" value="2"/>
</dbReference>
<dbReference type="PROSITE" id="PS50157">
    <property type="entry name" value="ZINC_FINGER_C2H2_2"/>
    <property type="match status" value="1"/>
</dbReference>
<feature type="region of interest" description="Disordered" evidence="8">
    <location>
        <begin position="73"/>
        <end position="101"/>
    </location>
</feature>
<evidence type="ECO:0000313" key="12">
    <source>
        <dbReference type="EMBL" id="KAG0660131.1"/>
    </source>
</evidence>
<feature type="compositionally biased region" description="Low complexity" evidence="8">
    <location>
        <begin position="286"/>
        <end position="299"/>
    </location>
</feature>
<evidence type="ECO:0000259" key="10">
    <source>
        <dbReference type="PROSITE" id="PS50048"/>
    </source>
</evidence>
<dbReference type="FunFam" id="3.30.160.60:FF:002343">
    <property type="entry name" value="Zinc finger protein 33A"/>
    <property type="match status" value="1"/>
</dbReference>
<keyword evidence="9" id="KW-0812">Transmembrane</keyword>
<dbReference type="PROSITE" id="PS00028">
    <property type="entry name" value="ZINC_FINGER_C2H2_1"/>
    <property type="match status" value="1"/>
</dbReference>
<keyword evidence="5" id="KW-0804">Transcription</keyword>
<dbReference type="AlphaFoldDB" id="A0A9P7B5P0"/>
<evidence type="ECO:0000256" key="6">
    <source>
        <dbReference type="ARBA" id="ARBA00023242"/>
    </source>
</evidence>
<feature type="transmembrane region" description="Helical" evidence="9">
    <location>
        <begin position="631"/>
        <end position="648"/>
    </location>
</feature>
<evidence type="ECO:0000256" key="4">
    <source>
        <dbReference type="ARBA" id="ARBA00023015"/>
    </source>
</evidence>
<keyword evidence="1" id="KW-0479">Metal-binding</keyword>
<evidence type="ECO:0008006" key="14">
    <source>
        <dbReference type="Google" id="ProtNLM"/>
    </source>
</evidence>
<dbReference type="SUPFAM" id="SSF57667">
    <property type="entry name" value="beta-beta-alpha zinc fingers"/>
    <property type="match status" value="1"/>
</dbReference>
<gene>
    <name evidence="12" type="ORF">C6P46_004761</name>
</gene>
<feature type="region of interest" description="Disordered" evidence="8">
    <location>
        <begin position="1"/>
        <end position="26"/>
    </location>
</feature>
<feature type="region of interest" description="Disordered" evidence="8">
    <location>
        <begin position="178"/>
        <end position="205"/>
    </location>
</feature>
<dbReference type="OrthoDB" id="1405595at2759"/>
<feature type="compositionally biased region" description="Low complexity" evidence="8">
    <location>
        <begin position="83"/>
        <end position="98"/>
    </location>
</feature>
<dbReference type="Pfam" id="PF04082">
    <property type="entry name" value="Fungal_trans"/>
    <property type="match status" value="1"/>
</dbReference>
<dbReference type="CDD" id="cd00067">
    <property type="entry name" value="GAL4"/>
    <property type="match status" value="1"/>
</dbReference>
<proteinExistence type="predicted"/>
<comment type="caution">
    <text evidence="12">The sequence shown here is derived from an EMBL/GenBank/DDBJ whole genome shotgun (WGS) entry which is preliminary data.</text>
</comment>
<organism evidence="12 13">
    <name type="scientific">Rhodotorula mucilaginosa</name>
    <name type="common">Yeast</name>
    <name type="synonym">Rhodotorula rubra</name>
    <dbReference type="NCBI Taxonomy" id="5537"/>
    <lineage>
        <taxon>Eukaryota</taxon>
        <taxon>Fungi</taxon>
        <taxon>Dikarya</taxon>
        <taxon>Basidiomycota</taxon>
        <taxon>Pucciniomycotina</taxon>
        <taxon>Microbotryomycetes</taxon>
        <taxon>Sporidiobolales</taxon>
        <taxon>Sporidiobolaceae</taxon>
        <taxon>Rhodotorula</taxon>
    </lineage>
</organism>
<reference evidence="12 13" key="1">
    <citation type="submission" date="2020-11" db="EMBL/GenBank/DDBJ databases">
        <title>Kefir isolates.</title>
        <authorList>
            <person name="Marcisauskas S."/>
            <person name="Kim Y."/>
            <person name="Blasche S."/>
        </authorList>
    </citation>
    <scope>NUCLEOTIDE SEQUENCE [LARGE SCALE GENOMIC DNA]</scope>
    <source>
        <strain evidence="12 13">KR</strain>
    </source>
</reference>
<dbReference type="PROSITE" id="PS00463">
    <property type="entry name" value="ZN2_CY6_FUNGAL_1"/>
    <property type="match status" value="1"/>
</dbReference>
<accession>A0A9P7B5P0</accession>
<keyword evidence="13" id="KW-1185">Reference proteome</keyword>
<dbReference type="InterPro" id="IPR013087">
    <property type="entry name" value="Znf_C2H2_type"/>
</dbReference>
<dbReference type="PANTHER" id="PTHR47660:SF2">
    <property type="entry name" value="TRANSCRIPTION FACTOR WITH C2H2 AND ZN(2)-CYS(6) DNA BINDING DOMAIN (EUROFUNG)"/>
    <property type="match status" value="1"/>
</dbReference>
<feature type="region of interest" description="Disordered" evidence="8">
    <location>
        <begin position="286"/>
        <end position="326"/>
    </location>
</feature>
<evidence type="ECO:0000256" key="9">
    <source>
        <dbReference type="SAM" id="Phobius"/>
    </source>
</evidence>
<dbReference type="GO" id="GO:0000981">
    <property type="term" value="F:DNA-binding transcription factor activity, RNA polymerase II-specific"/>
    <property type="evidence" value="ECO:0007669"/>
    <property type="project" value="InterPro"/>
</dbReference>
<evidence type="ECO:0000256" key="1">
    <source>
        <dbReference type="ARBA" id="ARBA00022723"/>
    </source>
</evidence>
<feature type="domain" description="C2H2-type" evidence="11">
    <location>
        <begin position="51"/>
        <end position="78"/>
    </location>
</feature>
<dbReference type="EMBL" id="PUHQ01000047">
    <property type="protein sequence ID" value="KAG0660131.1"/>
    <property type="molecule type" value="Genomic_DNA"/>
</dbReference>
<keyword evidence="6" id="KW-0539">Nucleus</keyword>
<evidence type="ECO:0000313" key="13">
    <source>
        <dbReference type="Proteomes" id="UP000777482"/>
    </source>
</evidence>
<keyword evidence="4" id="KW-0805">Transcription regulation</keyword>
<dbReference type="GO" id="GO:0003677">
    <property type="term" value="F:DNA binding"/>
    <property type="evidence" value="ECO:0007669"/>
    <property type="project" value="InterPro"/>
</dbReference>
<dbReference type="SMART" id="SM00066">
    <property type="entry name" value="GAL4"/>
    <property type="match status" value="1"/>
</dbReference>
<keyword evidence="9" id="KW-0472">Membrane</keyword>
<evidence type="ECO:0000256" key="8">
    <source>
        <dbReference type="SAM" id="MobiDB-lite"/>
    </source>
</evidence>
<evidence type="ECO:0000259" key="11">
    <source>
        <dbReference type="PROSITE" id="PS50157"/>
    </source>
</evidence>
<dbReference type="GO" id="GO:0006351">
    <property type="term" value="P:DNA-templated transcription"/>
    <property type="evidence" value="ECO:0007669"/>
    <property type="project" value="InterPro"/>
</dbReference>
<dbReference type="InterPro" id="IPR036864">
    <property type="entry name" value="Zn2-C6_fun-type_DNA-bd_sf"/>
</dbReference>
<evidence type="ECO:0000256" key="3">
    <source>
        <dbReference type="ARBA" id="ARBA00022833"/>
    </source>
</evidence>
<dbReference type="InterPro" id="IPR007219">
    <property type="entry name" value="XnlR_reg_dom"/>
</dbReference>
<dbReference type="GO" id="GO:0008270">
    <property type="term" value="F:zinc ion binding"/>
    <property type="evidence" value="ECO:0007669"/>
    <property type="project" value="UniProtKB-KW"/>
</dbReference>
<feature type="transmembrane region" description="Helical" evidence="9">
    <location>
        <begin position="592"/>
        <end position="610"/>
    </location>
</feature>
<evidence type="ECO:0000256" key="2">
    <source>
        <dbReference type="ARBA" id="ARBA00022771"/>
    </source>
</evidence>
<dbReference type="Pfam" id="PF00172">
    <property type="entry name" value="Zn_clus"/>
    <property type="match status" value="1"/>
</dbReference>
<evidence type="ECO:0000256" key="7">
    <source>
        <dbReference type="PROSITE-ProRule" id="PRU00042"/>
    </source>
</evidence>
<keyword evidence="9" id="KW-1133">Transmembrane helix</keyword>